<dbReference type="Gene3D" id="1.10.760.10">
    <property type="entry name" value="Cytochrome c-like domain"/>
    <property type="match status" value="1"/>
</dbReference>
<dbReference type="PANTHER" id="PTHR35008">
    <property type="entry name" value="BLL4482 PROTEIN-RELATED"/>
    <property type="match status" value="1"/>
</dbReference>
<keyword evidence="1 4" id="KW-0349">Heme</keyword>
<evidence type="ECO:0000313" key="7">
    <source>
        <dbReference type="EMBL" id="GJE60073.1"/>
    </source>
</evidence>
<evidence type="ECO:0000259" key="6">
    <source>
        <dbReference type="PROSITE" id="PS51007"/>
    </source>
</evidence>
<dbReference type="EMBL" id="BPRB01000115">
    <property type="protein sequence ID" value="GJE60073.1"/>
    <property type="molecule type" value="Genomic_DNA"/>
</dbReference>
<keyword evidence="5" id="KW-0732">Signal</keyword>
<dbReference type="SUPFAM" id="SSF46626">
    <property type="entry name" value="Cytochrome c"/>
    <property type="match status" value="1"/>
</dbReference>
<evidence type="ECO:0000256" key="1">
    <source>
        <dbReference type="ARBA" id="ARBA00022617"/>
    </source>
</evidence>
<dbReference type="PROSITE" id="PS51007">
    <property type="entry name" value="CYTC"/>
    <property type="match status" value="1"/>
</dbReference>
<feature type="chain" id="PRO_5046968437" description="Cytochrome c domain-containing protein" evidence="5">
    <location>
        <begin position="25"/>
        <end position="185"/>
    </location>
</feature>
<keyword evidence="8" id="KW-1185">Reference proteome</keyword>
<accession>A0ABQ4TXV6</accession>
<dbReference type="PANTHER" id="PTHR35008:SF8">
    <property type="entry name" value="ALCOHOL DEHYDROGENASE CYTOCHROME C SUBUNIT"/>
    <property type="match status" value="1"/>
</dbReference>
<dbReference type="Pfam" id="PF13442">
    <property type="entry name" value="Cytochrome_CBB3"/>
    <property type="match status" value="1"/>
</dbReference>
<keyword evidence="2 4" id="KW-0479">Metal-binding</keyword>
<evidence type="ECO:0000256" key="2">
    <source>
        <dbReference type="ARBA" id="ARBA00022723"/>
    </source>
</evidence>
<reference evidence="7" key="2">
    <citation type="submission" date="2021-08" db="EMBL/GenBank/DDBJ databases">
        <authorList>
            <person name="Tani A."/>
            <person name="Ola A."/>
            <person name="Ogura Y."/>
            <person name="Katsura K."/>
            <person name="Hayashi T."/>
        </authorList>
    </citation>
    <scope>NUCLEOTIDE SEQUENCE</scope>
    <source>
        <strain evidence="7">DSM 23632</strain>
    </source>
</reference>
<feature type="signal peptide" evidence="5">
    <location>
        <begin position="1"/>
        <end position="24"/>
    </location>
</feature>
<dbReference type="RefSeq" id="WP_238182618.1">
    <property type="nucleotide sequence ID" value="NZ_BPRB01000115.1"/>
</dbReference>
<protein>
    <recommendedName>
        <fullName evidence="6">Cytochrome c domain-containing protein</fullName>
    </recommendedName>
</protein>
<evidence type="ECO:0000313" key="8">
    <source>
        <dbReference type="Proteomes" id="UP001055057"/>
    </source>
</evidence>
<comment type="caution">
    <text evidence="7">The sequence shown here is derived from an EMBL/GenBank/DDBJ whole genome shotgun (WGS) entry which is preliminary data.</text>
</comment>
<dbReference type="InterPro" id="IPR009056">
    <property type="entry name" value="Cyt_c-like_dom"/>
</dbReference>
<dbReference type="InterPro" id="IPR051459">
    <property type="entry name" value="Cytochrome_c-type_DH"/>
</dbReference>
<evidence type="ECO:0000256" key="3">
    <source>
        <dbReference type="ARBA" id="ARBA00023004"/>
    </source>
</evidence>
<reference evidence="7" key="1">
    <citation type="journal article" date="2021" name="Front. Microbiol.">
        <title>Comprehensive Comparative Genomics and Phenotyping of Methylobacterium Species.</title>
        <authorList>
            <person name="Alessa O."/>
            <person name="Ogura Y."/>
            <person name="Fujitani Y."/>
            <person name="Takami H."/>
            <person name="Hayashi T."/>
            <person name="Sahin N."/>
            <person name="Tani A."/>
        </authorList>
    </citation>
    <scope>NUCLEOTIDE SEQUENCE</scope>
    <source>
        <strain evidence="7">DSM 23632</strain>
    </source>
</reference>
<feature type="domain" description="Cytochrome c" evidence="6">
    <location>
        <begin position="58"/>
        <end position="145"/>
    </location>
</feature>
<dbReference type="InterPro" id="IPR036909">
    <property type="entry name" value="Cyt_c-like_dom_sf"/>
</dbReference>
<dbReference type="Proteomes" id="UP001055057">
    <property type="component" value="Unassembled WGS sequence"/>
</dbReference>
<organism evidence="7 8">
    <name type="scientific">Methylobacterium trifolii</name>
    <dbReference type="NCBI Taxonomy" id="1003092"/>
    <lineage>
        <taxon>Bacteria</taxon>
        <taxon>Pseudomonadati</taxon>
        <taxon>Pseudomonadota</taxon>
        <taxon>Alphaproteobacteria</taxon>
        <taxon>Hyphomicrobiales</taxon>
        <taxon>Methylobacteriaceae</taxon>
        <taxon>Methylobacterium</taxon>
    </lineage>
</organism>
<sequence>MASSKLRPFVLAAGLAAAAAAANASPRYGIGRPATQPEIAAWDIDIDRDGRKLPAGQGSVAQGQILFASQCASCHGAKGEGGTGERLVGGQGSLASGKPIKTVGSFWPYAPTLFDYIRRAMPLNAPQSLDTDAVYAVSAYILHLNGLVPGDAVIDAASLAAVRMPNRDGFVSDPRPDVPGEVRPR</sequence>
<gene>
    <name evidence="7" type="ORF">MPOCJGCO_2183</name>
</gene>
<keyword evidence="3 4" id="KW-0408">Iron</keyword>
<name>A0ABQ4TXV6_9HYPH</name>
<evidence type="ECO:0000256" key="4">
    <source>
        <dbReference type="PROSITE-ProRule" id="PRU00433"/>
    </source>
</evidence>
<evidence type="ECO:0000256" key="5">
    <source>
        <dbReference type="SAM" id="SignalP"/>
    </source>
</evidence>
<proteinExistence type="predicted"/>